<protein>
    <submittedName>
        <fullName evidence="2">HET-domain-containing protein</fullName>
    </submittedName>
</protein>
<dbReference type="AlphaFoldDB" id="A0A3N2PRP5"/>
<dbReference type="EMBL" id="ML119057">
    <property type="protein sequence ID" value="ROT37165.1"/>
    <property type="molecule type" value="Genomic_DNA"/>
</dbReference>
<feature type="domain" description="Heterokaryon incompatibility" evidence="1">
    <location>
        <begin position="189"/>
        <end position="359"/>
    </location>
</feature>
<evidence type="ECO:0000313" key="2">
    <source>
        <dbReference type="EMBL" id="ROT37165.1"/>
    </source>
</evidence>
<reference evidence="2 3" key="1">
    <citation type="journal article" date="2018" name="Mol. Ecol.">
        <title>The obligate alkalophilic soda-lake fungus Sodiomyces alkalinus has shifted to a protein diet.</title>
        <authorList>
            <person name="Grum-Grzhimaylo A.A."/>
            <person name="Falkoski D.L."/>
            <person name="van den Heuvel J."/>
            <person name="Valero-Jimenez C.A."/>
            <person name="Min B."/>
            <person name="Choi I.G."/>
            <person name="Lipzen A."/>
            <person name="Daum C.G."/>
            <person name="Aanen D.K."/>
            <person name="Tsang A."/>
            <person name="Henrissat B."/>
            <person name="Bilanenko E.N."/>
            <person name="de Vries R.P."/>
            <person name="van Kan J.A.L."/>
            <person name="Grigoriev I.V."/>
            <person name="Debets A.J.M."/>
        </authorList>
    </citation>
    <scope>NUCLEOTIDE SEQUENCE [LARGE SCALE GENOMIC DNA]</scope>
    <source>
        <strain evidence="2 3">F11</strain>
    </source>
</reference>
<dbReference type="GeneID" id="39582792"/>
<dbReference type="InterPro" id="IPR010730">
    <property type="entry name" value="HET"/>
</dbReference>
<dbReference type="Proteomes" id="UP000272025">
    <property type="component" value="Unassembled WGS sequence"/>
</dbReference>
<organism evidence="2 3">
    <name type="scientific">Sodiomyces alkalinus (strain CBS 110278 / VKM F-3762 / F11)</name>
    <name type="common">Alkaliphilic filamentous fungus</name>
    <dbReference type="NCBI Taxonomy" id="1314773"/>
    <lineage>
        <taxon>Eukaryota</taxon>
        <taxon>Fungi</taxon>
        <taxon>Dikarya</taxon>
        <taxon>Ascomycota</taxon>
        <taxon>Pezizomycotina</taxon>
        <taxon>Sordariomycetes</taxon>
        <taxon>Hypocreomycetidae</taxon>
        <taxon>Glomerellales</taxon>
        <taxon>Plectosphaerellaceae</taxon>
        <taxon>Sodiomyces</taxon>
    </lineage>
</organism>
<gene>
    <name evidence="2" type="ORF">SODALDRAFT_360848</name>
</gene>
<accession>A0A3N2PRP5</accession>
<proteinExistence type="predicted"/>
<dbReference type="PANTHER" id="PTHR33112:SF9">
    <property type="entry name" value="HETEROKARYON INCOMPATIBILITY DOMAIN-CONTAINING PROTEIN"/>
    <property type="match status" value="1"/>
</dbReference>
<dbReference type="RefSeq" id="XP_028464971.1">
    <property type="nucleotide sequence ID" value="XM_028614314.1"/>
</dbReference>
<sequence>MSFPYRPYRPTEPGQPCNVCGHPRDREKGSGPAVQITWLEHLEASAQRACPLCLIIVLGIERCLGRESIRVLGDTDTTLKLEFNMTRTPSLHVTSFKASESVSFVISPESPLLDNSCFISWSPGHHVPSSTDSEESLGWVLDRIRECDSTHRLCTPTSEPSLPKRVIDLGTSNSQIKLRVTEENTPGRYICLSHRWAMPTQHPLRRTLSNNISSHRQGISWDGLPATFRDAIDFTRALGIRYLWIDSMCIIQDDLDDWRREGAKMASTYSNAYLTLAAAQDRGSERSMFVRMDPKFRLRPLALPESLLKDLGLSHRPHGASDYGVYVRHPLTHIVRHTHLRPTLRQPLPLLQRGWVFQERLLSPRTLYFGPEELSWECVEHHKCQCTGTRSSTHSTQTNPKKVHRPSTLQQLAAAKGLHAVANRWAGLVEEYTALDLTFESDIFPALSGLAKSYRSILGSRYCAGLWERFLHEGLLWHVAGGTMDQDHWAQARRPGLWRAPSWSWAAVKGPVEFTRCTVALQEKCEVLDANCTLAGPDPTGELLSGGYLVLRGLVVSTRLRYVDLTKGSSRSSPLTLFRLVATEPLVERFLIVTTFADINYMFDDPLPIPSGSEVACFLVGARDYPETYDFLVLKLSSASSASMASSCSSYPTYERIGLVQIQGPPHSSRTASSFITNWVKEHGEERTIKLI</sequence>
<keyword evidence="3" id="KW-1185">Reference proteome</keyword>
<dbReference type="OrthoDB" id="47007at2759"/>
<evidence type="ECO:0000313" key="3">
    <source>
        <dbReference type="Proteomes" id="UP000272025"/>
    </source>
</evidence>
<name>A0A3N2PRP5_SODAK</name>
<dbReference type="Pfam" id="PF06985">
    <property type="entry name" value="HET"/>
    <property type="match status" value="1"/>
</dbReference>
<dbReference type="PANTHER" id="PTHR33112">
    <property type="entry name" value="DOMAIN PROTEIN, PUTATIVE-RELATED"/>
    <property type="match status" value="1"/>
</dbReference>
<evidence type="ECO:0000259" key="1">
    <source>
        <dbReference type="Pfam" id="PF06985"/>
    </source>
</evidence>